<feature type="transmembrane region" description="Helical" evidence="2">
    <location>
        <begin position="340"/>
        <end position="365"/>
    </location>
</feature>
<name>A0AA38I087_9CUCU</name>
<accession>A0AA38I087</accession>
<dbReference type="InterPro" id="IPR036259">
    <property type="entry name" value="MFS_trans_sf"/>
</dbReference>
<feature type="region of interest" description="Disordered" evidence="1">
    <location>
        <begin position="176"/>
        <end position="208"/>
    </location>
</feature>
<keyword evidence="2" id="KW-0812">Transmembrane</keyword>
<gene>
    <name evidence="3" type="ORF">Zmor_019446</name>
</gene>
<evidence type="ECO:0000313" key="4">
    <source>
        <dbReference type="Proteomes" id="UP001168821"/>
    </source>
</evidence>
<dbReference type="SUPFAM" id="SSF103473">
    <property type="entry name" value="MFS general substrate transporter"/>
    <property type="match status" value="1"/>
</dbReference>
<keyword evidence="2" id="KW-0472">Membrane</keyword>
<keyword evidence="4" id="KW-1185">Reference proteome</keyword>
<reference evidence="3" key="1">
    <citation type="journal article" date="2023" name="G3 (Bethesda)">
        <title>Whole genome assemblies of Zophobas morio and Tenebrio molitor.</title>
        <authorList>
            <person name="Kaur S."/>
            <person name="Stinson S.A."/>
            <person name="diCenzo G.C."/>
        </authorList>
    </citation>
    <scope>NUCLEOTIDE SEQUENCE</scope>
    <source>
        <strain evidence="3">QUZm001</strain>
    </source>
</reference>
<sequence length="420" mass="47311">MATRTVHKNYYSNPAFSQQSEFYNGKPLSQIVQNVRQSPVGAQSHYHEECYDEQEFYEEMLVDDCGVVKEKKVLVVSSPGEERIEAKTKPRYEYIPMQENCRYVNPPKVQVHRYAVVETTNNEDLGPRRHRYEYIPEEASPQKTVTRSRYEYIHSEPPSPRRHANPAATQKLHELLSTPKKSPRLPQNGRIWSPQAQRRLPSPPHRDPFLTPPKPATKFRQKLNYALGAQQMVHQDKRHTAIVAPMCSSPTQSVYSDTTFAKSEPWMNIGPKKPTQVTLAVAAVMMMLCGGVTSGLCFYMVSIMGRLYFLDFGIIAGFTCLVLGLLGFRTRNCYWLPNRNYISGYILLSVFSLLMCAGLLVLLVLQPKPGTPLADMTSGAVCGISVLSLVLASVGVLTSYCCKYPPPDNRVEHSVPGFTV</sequence>
<evidence type="ECO:0000256" key="2">
    <source>
        <dbReference type="SAM" id="Phobius"/>
    </source>
</evidence>
<organism evidence="3 4">
    <name type="scientific">Zophobas morio</name>
    <dbReference type="NCBI Taxonomy" id="2755281"/>
    <lineage>
        <taxon>Eukaryota</taxon>
        <taxon>Metazoa</taxon>
        <taxon>Ecdysozoa</taxon>
        <taxon>Arthropoda</taxon>
        <taxon>Hexapoda</taxon>
        <taxon>Insecta</taxon>
        <taxon>Pterygota</taxon>
        <taxon>Neoptera</taxon>
        <taxon>Endopterygota</taxon>
        <taxon>Coleoptera</taxon>
        <taxon>Polyphaga</taxon>
        <taxon>Cucujiformia</taxon>
        <taxon>Tenebrionidae</taxon>
        <taxon>Zophobas</taxon>
    </lineage>
</organism>
<evidence type="ECO:0000313" key="3">
    <source>
        <dbReference type="EMBL" id="KAJ3647575.1"/>
    </source>
</evidence>
<proteinExistence type="predicted"/>
<dbReference type="AlphaFoldDB" id="A0AA38I087"/>
<evidence type="ECO:0000256" key="1">
    <source>
        <dbReference type="SAM" id="MobiDB-lite"/>
    </source>
</evidence>
<evidence type="ECO:0008006" key="5">
    <source>
        <dbReference type="Google" id="ProtNLM"/>
    </source>
</evidence>
<feature type="transmembrane region" description="Helical" evidence="2">
    <location>
        <begin position="307"/>
        <end position="328"/>
    </location>
</feature>
<keyword evidence="2" id="KW-1133">Transmembrane helix</keyword>
<feature type="transmembrane region" description="Helical" evidence="2">
    <location>
        <begin position="377"/>
        <end position="400"/>
    </location>
</feature>
<feature type="transmembrane region" description="Helical" evidence="2">
    <location>
        <begin position="277"/>
        <end position="301"/>
    </location>
</feature>
<dbReference type="Proteomes" id="UP001168821">
    <property type="component" value="Unassembled WGS sequence"/>
</dbReference>
<comment type="caution">
    <text evidence="3">The sequence shown here is derived from an EMBL/GenBank/DDBJ whole genome shotgun (WGS) entry which is preliminary data.</text>
</comment>
<protein>
    <recommendedName>
        <fullName evidence="5">Sanpodo</fullName>
    </recommendedName>
</protein>
<dbReference type="EMBL" id="JALNTZ010000006">
    <property type="protein sequence ID" value="KAJ3647575.1"/>
    <property type="molecule type" value="Genomic_DNA"/>
</dbReference>